<dbReference type="EMBL" id="BMPI01000017">
    <property type="protein sequence ID" value="GGM33760.1"/>
    <property type="molecule type" value="Genomic_DNA"/>
</dbReference>
<dbReference type="PANTHER" id="PTHR30055:SF151">
    <property type="entry name" value="TRANSCRIPTIONAL REGULATORY PROTEIN"/>
    <property type="match status" value="1"/>
</dbReference>
<dbReference type="InterPro" id="IPR004111">
    <property type="entry name" value="Repressor_TetR_C"/>
</dbReference>
<evidence type="ECO:0000313" key="7">
    <source>
        <dbReference type="Proteomes" id="UP000642070"/>
    </source>
</evidence>
<keyword evidence="2 4" id="KW-0238">DNA-binding</keyword>
<dbReference type="Gene3D" id="1.10.357.10">
    <property type="entry name" value="Tetracycline Repressor, domain 2"/>
    <property type="match status" value="1"/>
</dbReference>
<dbReference type="PANTHER" id="PTHR30055">
    <property type="entry name" value="HTH-TYPE TRANSCRIPTIONAL REGULATOR RUTR"/>
    <property type="match status" value="1"/>
</dbReference>
<dbReference type="GO" id="GO:0000976">
    <property type="term" value="F:transcription cis-regulatory region binding"/>
    <property type="evidence" value="ECO:0007669"/>
    <property type="project" value="TreeGrafter"/>
</dbReference>
<evidence type="ECO:0000256" key="1">
    <source>
        <dbReference type="ARBA" id="ARBA00023015"/>
    </source>
</evidence>
<dbReference type="Pfam" id="PF02909">
    <property type="entry name" value="TetR_C_1"/>
    <property type="match status" value="1"/>
</dbReference>
<name>A0A917TQT0_9ACTN</name>
<reference evidence="6" key="1">
    <citation type="journal article" date="2014" name="Int. J. Syst. Evol. Microbiol.">
        <title>Complete genome sequence of Corynebacterium casei LMG S-19264T (=DSM 44701T), isolated from a smear-ripened cheese.</title>
        <authorList>
            <consortium name="US DOE Joint Genome Institute (JGI-PGF)"/>
            <person name="Walter F."/>
            <person name="Albersmeier A."/>
            <person name="Kalinowski J."/>
            <person name="Ruckert C."/>
        </authorList>
    </citation>
    <scope>NUCLEOTIDE SEQUENCE</scope>
    <source>
        <strain evidence="6">JCM 19831</strain>
    </source>
</reference>
<dbReference type="InterPro" id="IPR036271">
    <property type="entry name" value="Tet_transcr_reg_TetR-rel_C_sf"/>
</dbReference>
<dbReference type="InterPro" id="IPR009057">
    <property type="entry name" value="Homeodomain-like_sf"/>
</dbReference>
<keyword evidence="7" id="KW-1185">Reference proteome</keyword>
<keyword evidence="1" id="KW-0805">Transcription regulation</keyword>
<comment type="caution">
    <text evidence="6">The sequence shown here is derived from an EMBL/GenBank/DDBJ whole genome shotgun (WGS) entry which is preliminary data.</text>
</comment>
<organism evidence="6 7">
    <name type="scientific">Dactylosporangium sucinum</name>
    <dbReference type="NCBI Taxonomy" id="1424081"/>
    <lineage>
        <taxon>Bacteria</taxon>
        <taxon>Bacillati</taxon>
        <taxon>Actinomycetota</taxon>
        <taxon>Actinomycetes</taxon>
        <taxon>Micromonosporales</taxon>
        <taxon>Micromonosporaceae</taxon>
        <taxon>Dactylosporangium</taxon>
    </lineage>
</organism>
<dbReference type="PROSITE" id="PS50977">
    <property type="entry name" value="HTH_TETR_2"/>
    <property type="match status" value="1"/>
</dbReference>
<proteinExistence type="predicted"/>
<feature type="DNA-binding region" description="H-T-H motif" evidence="4">
    <location>
        <begin position="37"/>
        <end position="56"/>
    </location>
</feature>
<dbReference type="Gene3D" id="1.10.10.60">
    <property type="entry name" value="Homeodomain-like"/>
    <property type="match status" value="1"/>
</dbReference>
<dbReference type="Pfam" id="PF00440">
    <property type="entry name" value="TetR_N"/>
    <property type="match status" value="1"/>
</dbReference>
<protein>
    <submittedName>
        <fullName evidence="6">TetR family transcriptional regulator</fullName>
    </submittedName>
</protein>
<dbReference type="SUPFAM" id="SSF48498">
    <property type="entry name" value="Tetracyclin repressor-like, C-terminal domain"/>
    <property type="match status" value="1"/>
</dbReference>
<dbReference type="GO" id="GO:0003700">
    <property type="term" value="F:DNA-binding transcription factor activity"/>
    <property type="evidence" value="ECO:0007669"/>
    <property type="project" value="TreeGrafter"/>
</dbReference>
<sequence length="229" mass="24209">MTTRTRHTERREEALSRERIAEAAVELLDVAGEGGLTFRALSAQLRTGPGAIYWHVANKDELLAAATDAVLTDALTADTAALAGDAPGTPENAVRAVALGVFDAIDAHPWLGAQLARVASMSTTLRLFECIGRQVQALGVPENAQFDSASALLNYILGVAGQNAANARTQPPGTSRADVLSAESAVWANLDPEDYPFIRNVAAQLRDHDDRAQFLAGVDLILAGIASLR</sequence>
<dbReference type="GO" id="GO:0045892">
    <property type="term" value="P:negative regulation of DNA-templated transcription"/>
    <property type="evidence" value="ECO:0007669"/>
    <property type="project" value="InterPro"/>
</dbReference>
<evidence type="ECO:0000256" key="4">
    <source>
        <dbReference type="PROSITE-ProRule" id="PRU00335"/>
    </source>
</evidence>
<dbReference type="RefSeq" id="WP_190251294.1">
    <property type="nucleotide sequence ID" value="NZ_BMPI01000017.1"/>
</dbReference>
<dbReference type="SUPFAM" id="SSF46689">
    <property type="entry name" value="Homeodomain-like"/>
    <property type="match status" value="1"/>
</dbReference>
<accession>A0A917TQT0</accession>
<evidence type="ECO:0000256" key="3">
    <source>
        <dbReference type="ARBA" id="ARBA00023163"/>
    </source>
</evidence>
<dbReference type="InterPro" id="IPR050109">
    <property type="entry name" value="HTH-type_TetR-like_transc_reg"/>
</dbReference>
<evidence type="ECO:0000259" key="5">
    <source>
        <dbReference type="PROSITE" id="PS50977"/>
    </source>
</evidence>
<evidence type="ECO:0000313" key="6">
    <source>
        <dbReference type="EMBL" id="GGM33760.1"/>
    </source>
</evidence>
<dbReference type="AlphaFoldDB" id="A0A917TQT0"/>
<dbReference type="Proteomes" id="UP000642070">
    <property type="component" value="Unassembled WGS sequence"/>
</dbReference>
<feature type="domain" description="HTH tetR-type" evidence="5">
    <location>
        <begin position="14"/>
        <end position="74"/>
    </location>
</feature>
<evidence type="ECO:0000256" key="2">
    <source>
        <dbReference type="ARBA" id="ARBA00023125"/>
    </source>
</evidence>
<keyword evidence="3" id="KW-0804">Transcription</keyword>
<reference evidence="6" key="2">
    <citation type="submission" date="2020-09" db="EMBL/GenBank/DDBJ databases">
        <authorList>
            <person name="Sun Q."/>
            <person name="Ohkuma M."/>
        </authorList>
    </citation>
    <scope>NUCLEOTIDE SEQUENCE</scope>
    <source>
        <strain evidence="6">JCM 19831</strain>
    </source>
</reference>
<gene>
    <name evidence="6" type="ORF">GCM10007977_039040</name>
</gene>
<dbReference type="InterPro" id="IPR001647">
    <property type="entry name" value="HTH_TetR"/>
</dbReference>